<dbReference type="InterPro" id="IPR018303">
    <property type="entry name" value="ATPase_P-typ_P_site"/>
</dbReference>
<dbReference type="InterPro" id="IPR059000">
    <property type="entry name" value="ATPase_P-type_domA"/>
</dbReference>
<comment type="catalytic activity">
    <reaction evidence="13">
        <text>Zn(2+)(in) + ATP + H2O = Zn(2+)(out) + ADP + phosphate + H(+)</text>
        <dbReference type="Rhea" id="RHEA:20621"/>
        <dbReference type="ChEBI" id="CHEBI:15377"/>
        <dbReference type="ChEBI" id="CHEBI:15378"/>
        <dbReference type="ChEBI" id="CHEBI:29105"/>
        <dbReference type="ChEBI" id="CHEBI:30616"/>
        <dbReference type="ChEBI" id="CHEBI:43474"/>
        <dbReference type="ChEBI" id="CHEBI:456216"/>
        <dbReference type="EC" id="7.2.2.12"/>
    </reaction>
</comment>
<keyword evidence="7 14" id="KW-0547">Nucleotide-binding</keyword>
<dbReference type="InterPro" id="IPR027256">
    <property type="entry name" value="P-typ_ATPase_IB"/>
</dbReference>
<evidence type="ECO:0000256" key="15">
    <source>
        <dbReference type="SAM" id="MobiDB-lite"/>
    </source>
</evidence>
<dbReference type="InterPro" id="IPR006121">
    <property type="entry name" value="HMA_dom"/>
</dbReference>
<dbReference type="PRINTS" id="PR00119">
    <property type="entry name" value="CATATPASE"/>
</dbReference>
<dbReference type="InterPro" id="IPR051014">
    <property type="entry name" value="Cation_Transport_ATPase_IB"/>
</dbReference>
<dbReference type="Gene3D" id="3.40.50.1000">
    <property type="entry name" value="HAD superfamily/HAD-like"/>
    <property type="match status" value="1"/>
</dbReference>
<feature type="transmembrane region" description="Helical" evidence="14">
    <location>
        <begin position="388"/>
        <end position="413"/>
    </location>
</feature>
<keyword evidence="10 14" id="KW-1133">Transmembrane helix</keyword>
<evidence type="ECO:0000256" key="13">
    <source>
        <dbReference type="ARBA" id="ARBA00047308"/>
    </source>
</evidence>
<feature type="transmembrane region" description="Helical" evidence="14">
    <location>
        <begin position="691"/>
        <end position="709"/>
    </location>
</feature>
<feature type="compositionally biased region" description="Basic and acidic residues" evidence="15">
    <location>
        <begin position="1"/>
        <end position="11"/>
    </location>
</feature>
<keyword evidence="6 14" id="KW-0479">Metal-binding</keyword>
<dbReference type="InterPro" id="IPR036412">
    <property type="entry name" value="HAD-like_sf"/>
</dbReference>
<dbReference type="SUPFAM" id="SSF55008">
    <property type="entry name" value="HMA, heavy metal-associated domain"/>
    <property type="match status" value="1"/>
</dbReference>
<evidence type="ECO:0000313" key="17">
    <source>
        <dbReference type="EMBL" id="MEN2990813.1"/>
    </source>
</evidence>
<protein>
    <recommendedName>
        <fullName evidence="12">P-type Zn(2+) transporter</fullName>
        <ecNumber evidence="12">7.2.2.12</ecNumber>
    </recommendedName>
</protein>
<reference evidence="17 18" key="1">
    <citation type="submission" date="2024-03" db="EMBL/GenBank/DDBJ databases">
        <title>High-quality draft genome sequencing of Tistrella sp. BH-R2-4.</title>
        <authorList>
            <person name="Dong C."/>
        </authorList>
    </citation>
    <scope>NUCLEOTIDE SEQUENCE [LARGE SCALE GENOMIC DNA]</scope>
    <source>
        <strain evidence="17 18">BH-R2-4</strain>
    </source>
</reference>
<proteinExistence type="inferred from homology"/>
<evidence type="ECO:0000256" key="11">
    <source>
        <dbReference type="ARBA" id="ARBA00023136"/>
    </source>
</evidence>
<keyword evidence="3 14" id="KW-1003">Cell membrane</keyword>
<dbReference type="PROSITE" id="PS00154">
    <property type="entry name" value="ATPASE_E1_E2"/>
    <property type="match status" value="1"/>
</dbReference>
<keyword evidence="8 14" id="KW-0067">ATP-binding</keyword>
<feature type="transmembrane region" description="Helical" evidence="14">
    <location>
        <begin position="181"/>
        <end position="199"/>
    </location>
</feature>
<dbReference type="EC" id="7.2.2.12" evidence="12"/>
<dbReference type="SFLD" id="SFLDG00002">
    <property type="entry name" value="C1.7:_P-type_atpase_like"/>
    <property type="match status" value="1"/>
</dbReference>
<dbReference type="SUPFAM" id="SSF56784">
    <property type="entry name" value="HAD-like"/>
    <property type="match status" value="1"/>
</dbReference>
<evidence type="ECO:0000256" key="5">
    <source>
        <dbReference type="ARBA" id="ARBA00022692"/>
    </source>
</evidence>
<evidence type="ECO:0000256" key="2">
    <source>
        <dbReference type="ARBA" id="ARBA00006024"/>
    </source>
</evidence>
<evidence type="ECO:0000256" key="9">
    <source>
        <dbReference type="ARBA" id="ARBA00022967"/>
    </source>
</evidence>
<keyword evidence="9" id="KW-1278">Translocase</keyword>
<evidence type="ECO:0000256" key="14">
    <source>
        <dbReference type="RuleBase" id="RU362081"/>
    </source>
</evidence>
<dbReference type="SUPFAM" id="SSF81665">
    <property type="entry name" value="Calcium ATPase, transmembrane domain M"/>
    <property type="match status" value="1"/>
</dbReference>
<dbReference type="PANTHER" id="PTHR48085">
    <property type="entry name" value="CADMIUM/ZINC-TRANSPORTING ATPASE HMA2-RELATED"/>
    <property type="match status" value="1"/>
</dbReference>
<evidence type="ECO:0000256" key="7">
    <source>
        <dbReference type="ARBA" id="ARBA00022741"/>
    </source>
</evidence>
<evidence type="ECO:0000256" key="12">
    <source>
        <dbReference type="ARBA" id="ARBA00039097"/>
    </source>
</evidence>
<keyword evidence="5 14" id="KW-0812">Transmembrane</keyword>
<evidence type="ECO:0000256" key="3">
    <source>
        <dbReference type="ARBA" id="ARBA00022475"/>
    </source>
</evidence>
<keyword evidence="18" id="KW-1185">Reference proteome</keyword>
<dbReference type="SFLD" id="SFLDS00003">
    <property type="entry name" value="Haloacid_Dehalogenase"/>
    <property type="match status" value="1"/>
</dbReference>
<dbReference type="NCBIfam" id="TIGR01512">
    <property type="entry name" value="ATPase-IB2_Cd"/>
    <property type="match status" value="1"/>
</dbReference>
<feature type="transmembrane region" description="Helical" evidence="14">
    <location>
        <begin position="356"/>
        <end position="376"/>
    </location>
</feature>
<evidence type="ECO:0000256" key="8">
    <source>
        <dbReference type="ARBA" id="ARBA00022840"/>
    </source>
</evidence>
<gene>
    <name evidence="17" type="ORF">WG926_21035</name>
</gene>
<dbReference type="SFLD" id="SFLDF00027">
    <property type="entry name" value="p-type_atpase"/>
    <property type="match status" value="1"/>
</dbReference>
<dbReference type="InterPro" id="IPR001757">
    <property type="entry name" value="P_typ_ATPase"/>
</dbReference>
<dbReference type="Pfam" id="PF00403">
    <property type="entry name" value="HMA"/>
    <property type="match status" value="1"/>
</dbReference>
<dbReference type="Pfam" id="PF00702">
    <property type="entry name" value="Hydrolase"/>
    <property type="match status" value="1"/>
</dbReference>
<keyword evidence="11 14" id="KW-0472">Membrane</keyword>
<evidence type="ECO:0000256" key="6">
    <source>
        <dbReference type="ARBA" id="ARBA00022723"/>
    </source>
</evidence>
<feature type="domain" description="HMA" evidence="16">
    <location>
        <begin position="19"/>
        <end position="87"/>
    </location>
</feature>
<dbReference type="InterPro" id="IPR044492">
    <property type="entry name" value="P_typ_ATPase_HD_dom"/>
</dbReference>
<feature type="compositionally biased region" description="Basic and acidic residues" evidence="15">
    <location>
        <begin position="100"/>
        <end position="117"/>
    </location>
</feature>
<dbReference type="PANTHER" id="PTHR48085:SF5">
    <property type="entry name" value="CADMIUM_ZINC-TRANSPORTING ATPASE HMA4-RELATED"/>
    <property type="match status" value="1"/>
</dbReference>
<feature type="region of interest" description="Disordered" evidence="15">
    <location>
        <begin position="1"/>
        <end position="20"/>
    </location>
</feature>
<organism evidence="17 18">
    <name type="scientific">Tistrella arctica</name>
    <dbReference type="NCBI Taxonomy" id="3133430"/>
    <lineage>
        <taxon>Bacteria</taxon>
        <taxon>Pseudomonadati</taxon>
        <taxon>Pseudomonadota</taxon>
        <taxon>Alphaproteobacteria</taxon>
        <taxon>Geminicoccales</taxon>
        <taxon>Geminicoccaceae</taxon>
        <taxon>Tistrella</taxon>
    </lineage>
</organism>
<dbReference type="InterPro" id="IPR023214">
    <property type="entry name" value="HAD_sf"/>
</dbReference>
<dbReference type="Gene3D" id="3.30.70.100">
    <property type="match status" value="1"/>
</dbReference>
<dbReference type="PROSITE" id="PS01047">
    <property type="entry name" value="HMA_1"/>
    <property type="match status" value="1"/>
</dbReference>
<dbReference type="InterPro" id="IPR023299">
    <property type="entry name" value="ATPase_P-typ_cyto_dom_N"/>
</dbReference>
<comment type="caution">
    <text evidence="17">The sequence shown here is derived from an EMBL/GenBank/DDBJ whole genome shotgun (WGS) entry which is preliminary data.</text>
</comment>
<evidence type="ECO:0000259" key="16">
    <source>
        <dbReference type="PROSITE" id="PS50846"/>
    </source>
</evidence>
<feature type="transmembrane region" description="Helical" evidence="14">
    <location>
        <begin position="156"/>
        <end position="174"/>
    </location>
</feature>
<dbReference type="PROSITE" id="PS50846">
    <property type="entry name" value="HMA_2"/>
    <property type="match status" value="1"/>
</dbReference>
<keyword evidence="4" id="KW-0597">Phosphoprotein</keyword>
<dbReference type="Pfam" id="PF00122">
    <property type="entry name" value="E1-E2_ATPase"/>
    <property type="match status" value="1"/>
</dbReference>
<dbReference type="EMBL" id="JBBKTW010000008">
    <property type="protein sequence ID" value="MEN2990813.1"/>
    <property type="molecule type" value="Genomic_DNA"/>
</dbReference>
<comment type="similarity">
    <text evidence="2 14">Belongs to the cation transport ATPase (P-type) (TC 3.A.3) family. Type IB subfamily.</text>
</comment>
<dbReference type="Proteomes" id="UP001413721">
    <property type="component" value="Unassembled WGS sequence"/>
</dbReference>
<dbReference type="SUPFAM" id="SSF81653">
    <property type="entry name" value="Calcium ATPase, transduction domain A"/>
    <property type="match status" value="1"/>
</dbReference>
<dbReference type="InterPro" id="IPR008250">
    <property type="entry name" value="ATPase_P-typ_transduc_dom_A_sf"/>
</dbReference>
<dbReference type="NCBIfam" id="TIGR01525">
    <property type="entry name" value="ATPase-IB_hvy"/>
    <property type="match status" value="1"/>
</dbReference>
<evidence type="ECO:0000256" key="1">
    <source>
        <dbReference type="ARBA" id="ARBA00004651"/>
    </source>
</evidence>
<sequence length="737" mass="74362">MRQMAPHDHHITSPGGAQPPLRLAVGGMDCASCAMKIERAVGRVAPGAEVSVNVPQGIVRVEAVNATRPLDRAAVTAAITALGYSVAPAGGDAVAGASRHGHDHDAAAPADAHDHGAAADAGPWWQTAKARMVGLAGGALALATILDLLWPAAGSWPFVAAALIGLVPVARAAIRAARAGSVLTIEMLMTIAAVGALAIDAAGEAATVVFLFAVGEMLEGVAASRARRGIRALADLVPRTARRIGTDGRVAEVPAAGLGIGDRVLVRPGDRMPADGRIVEGAALIDESPVNGESVAREKGEGDDVFAGTVVQDRALTVEVTAAAADNTIARIIRLVEEAQESKAPVARFIDRFARVYMPVAVGLALATAVLPPLVAGADWTTWIYRGLTLLLIACPCALVISTPAAIAAGLAAGARRGLLIKGGAVLEGLAGIRMVAFDKTGTLTEGRPRVVAVTGFGIDEGEVVRLAAALETGASHPIARAILDRAILEGGLDLPQARAVTAIAGRGLSGEVEGRSLLLGAAHGLNDPALDAAVSAAGENGWSIAVLSEAGRPLGLIAMEDAPRADARAGLDALAAHGVQVVMLTGDMPAAAAAAGRALGITAHGGLLPEDKARIVREMQAAGQGPVAKLGDGINDAPALAAATVGIAMGGGTDVALETADAALLENRVGGVADLIGLARRVMAVIRQNVAIAIGLKLVFLATTIIGLTGMWPAILADTGATVLVTANALRLLRRR</sequence>
<dbReference type="InterPro" id="IPR023298">
    <property type="entry name" value="ATPase_P-typ_TM_dom_sf"/>
</dbReference>
<comment type="subcellular location">
    <subcellularLocation>
        <location evidence="1">Cell membrane</location>
        <topology evidence="1">Multi-pass membrane protein</topology>
    </subcellularLocation>
</comment>
<dbReference type="InterPro" id="IPR036163">
    <property type="entry name" value="HMA_dom_sf"/>
</dbReference>
<evidence type="ECO:0000313" key="18">
    <source>
        <dbReference type="Proteomes" id="UP001413721"/>
    </source>
</evidence>
<feature type="region of interest" description="Disordered" evidence="15">
    <location>
        <begin position="94"/>
        <end position="119"/>
    </location>
</feature>
<feature type="transmembrane region" description="Helical" evidence="14">
    <location>
        <begin position="205"/>
        <end position="223"/>
    </location>
</feature>
<evidence type="ECO:0000256" key="10">
    <source>
        <dbReference type="ARBA" id="ARBA00022989"/>
    </source>
</evidence>
<dbReference type="CDD" id="cd00371">
    <property type="entry name" value="HMA"/>
    <property type="match status" value="1"/>
</dbReference>
<dbReference type="NCBIfam" id="TIGR01494">
    <property type="entry name" value="ATPase_P-type"/>
    <property type="match status" value="1"/>
</dbReference>
<dbReference type="Gene3D" id="2.70.150.10">
    <property type="entry name" value="Calcium-transporting ATPase, cytoplasmic transduction domain A"/>
    <property type="match status" value="1"/>
</dbReference>
<dbReference type="InterPro" id="IPR017969">
    <property type="entry name" value="Heavy-metal-associated_CS"/>
</dbReference>
<name>A0ABU9YPT6_9PROT</name>
<dbReference type="Gene3D" id="3.40.1110.10">
    <property type="entry name" value="Calcium-transporting ATPase, cytoplasmic domain N"/>
    <property type="match status" value="1"/>
</dbReference>
<evidence type="ECO:0000256" key="4">
    <source>
        <dbReference type="ARBA" id="ARBA00022553"/>
    </source>
</evidence>
<accession>A0ABU9YPT6</accession>